<dbReference type="NCBIfam" id="TIGR02194">
    <property type="entry name" value="GlrX_NrdH"/>
    <property type="match status" value="1"/>
</dbReference>
<evidence type="ECO:0000256" key="6">
    <source>
        <dbReference type="ARBA" id="ARBA00023157"/>
    </source>
</evidence>
<dbReference type="EMBL" id="MLOK01000036">
    <property type="protein sequence ID" value="OIM21378.1"/>
    <property type="molecule type" value="Genomic_DNA"/>
</dbReference>
<comment type="function">
    <text evidence="1">Electron transport system for the ribonucleotide reductase system NrdEF.</text>
</comment>
<dbReference type="AlphaFoldDB" id="A0A483BC28"/>
<protein>
    <recommendedName>
        <fullName evidence="3">Glutaredoxin-like protein NrdH</fullName>
    </recommendedName>
</protein>
<keyword evidence="4" id="KW-0813">Transport</keyword>
<proteinExistence type="inferred from homology"/>
<comment type="caution">
    <text evidence="9">The sequence shown here is derived from an EMBL/GenBank/DDBJ whole genome shotgun (WGS) entry which is preliminary data.</text>
</comment>
<dbReference type="InterPro" id="IPR011909">
    <property type="entry name" value="GlrX_NrdH"/>
</dbReference>
<evidence type="ECO:0000313" key="10">
    <source>
        <dbReference type="Proteomes" id="UP000181728"/>
    </source>
</evidence>
<dbReference type="RefSeq" id="WP_004164990.1">
    <property type="nucleotide sequence ID" value="NZ_CP014324.1"/>
</dbReference>
<evidence type="ECO:0000313" key="9">
    <source>
        <dbReference type="EMBL" id="OIM21378.1"/>
    </source>
</evidence>
<keyword evidence="5" id="KW-0249">Electron transport</keyword>
<organism evidence="9 10">
    <name type="scientific">Oenococcus oeni</name>
    <name type="common">Leuconostoc oenos</name>
    <dbReference type="NCBI Taxonomy" id="1247"/>
    <lineage>
        <taxon>Bacteria</taxon>
        <taxon>Bacillati</taxon>
        <taxon>Bacillota</taxon>
        <taxon>Bacilli</taxon>
        <taxon>Lactobacillales</taxon>
        <taxon>Lactobacillaceae</taxon>
        <taxon>Oenococcus</taxon>
    </lineage>
</organism>
<dbReference type="InterPro" id="IPR051548">
    <property type="entry name" value="Grx-like_ET"/>
</dbReference>
<evidence type="ECO:0000256" key="4">
    <source>
        <dbReference type="ARBA" id="ARBA00022448"/>
    </source>
</evidence>
<dbReference type="SUPFAM" id="SSF52833">
    <property type="entry name" value="Thioredoxin-like"/>
    <property type="match status" value="1"/>
</dbReference>
<keyword evidence="7" id="KW-0676">Redox-active center</keyword>
<evidence type="ECO:0000256" key="1">
    <source>
        <dbReference type="ARBA" id="ARBA00002292"/>
    </source>
</evidence>
<evidence type="ECO:0000256" key="2">
    <source>
        <dbReference type="ARBA" id="ARBA00007787"/>
    </source>
</evidence>
<evidence type="ECO:0000256" key="3">
    <source>
        <dbReference type="ARBA" id="ARBA00017945"/>
    </source>
</evidence>
<keyword evidence="6" id="KW-1015">Disulfide bond</keyword>
<feature type="domain" description="Glutaredoxin" evidence="8">
    <location>
        <begin position="2"/>
        <end position="58"/>
    </location>
</feature>
<dbReference type="GO" id="GO:0009055">
    <property type="term" value="F:electron transfer activity"/>
    <property type="evidence" value="ECO:0007669"/>
    <property type="project" value="TreeGrafter"/>
</dbReference>
<evidence type="ECO:0000259" key="8">
    <source>
        <dbReference type="Pfam" id="PF00462"/>
    </source>
</evidence>
<dbReference type="InterPro" id="IPR002109">
    <property type="entry name" value="Glutaredoxin"/>
</dbReference>
<accession>A0A483BC28</accession>
<name>A0A483BC28_OENOE</name>
<reference evidence="9 10" key="1">
    <citation type="journal article" date="2016" name="BMC Genomics">
        <title>Consensus pan-genome assembly of the specialised wine bacterium Oenococcus oeni.</title>
        <authorList>
            <person name="Sternes P.R."/>
            <person name="Borneman A.R."/>
        </authorList>
    </citation>
    <scope>NUCLEOTIDE SEQUENCE [LARGE SCALE GENOMIC DNA]</scope>
    <source>
        <strain evidence="9 10">AWRIB661</strain>
    </source>
</reference>
<dbReference type="Gene3D" id="3.40.30.10">
    <property type="entry name" value="Glutaredoxin"/>
    <property type="match status" value="1"/>
</dbReference>
<gene>
    <name evidence="9" type="ORF">ATX59_04175</name>
</gene>
<comment type="similarity">
    <text evidence="2">Belongs to the glutaredoxin family.</text>
</comment>
<dbReference type="Pfam" id="PF00462">
    <property type="entry name" value="Glutaredoxin"/>
    <property type="match status" value="1"/>
</dbReference>
<dbReference type="PANTHER" id="PTHR34386:SF1">
    <property type="entry name" value="GLUTAREDOXIN-LIKE PROTEIN NRDH"/>
    <property type="match status" value="1"/>
</dbReference>
<dbReference type="InterPro" id="IPR036249">
    <property type="entry name" value="Thioredoxin-like_sf"/>
</dbReference>
<evidence type="ECO:0000256" key="5">
    <source>
        <dbReference type="ARBA" id="ARBA00022982"/>
    </source>
</evidence>
<sequence length="73" mass="8862">MIKIYTRDDCPQCYMTKKWLDNHQLEYTEINISRDKKYIDYLKAKGAQQTPYVVTDRENWSGFRPNKLIMLIK</sequence>
<dbReference type="CDD" id="cd02976">
    <property type="entry name" value="NrdH"/>
    <property type="match status" value="1"/>
</dbReference>
<evidence type="ECO:0000256" key="7">
    <source>
        <dbReference type="ARBA" id="ARBA00023284"/>
    </source>
</evidence>
<dbReference type="PROSITE" id="PS51354">
    <property type="entry name" value="GLUTAREDOXIN_2"/>
    <property type="match status" value="1"/>
</dbReference>
<dbReference type="PANTHER" id="PTHR34386">
    <property type="entry name" value="GLUTAREDOXIN"/>
    <property type="match status" value="1"/>
</dbReference>
<dbReference type="Proteomes" id="UP000181728">
    <property type="component" value="Unassembled WGS sequence"/>
</dbReference>
<dbReference type="GO" id="GO:0045454">
    <property type="term" value="P:cell redox homeostasis"/>
    <property type="evidence" value="ECO:0007669"/>
    <property type="project" value="InterPro"/>
</dbReference>